<gene>
    <name evidence="1" type="ORF">LCGC14_0472090</name>
</gene>
<dbReference type="EMBL" id="LAZR01000502">
    <property type="protein sequence ID" value="KKN66387.1"/>
    <property type="molecule type" value="Genomic_DNA"/>
</dbReference>
<proteinExistence type="predicted"/>
<accession>A0A0F9SUT8</accession>
<protein>
    <submittedName>
        <fullName evidence="1">Uncharacterized protein</fullName>
    </submittedName>
</protein>
<organism evidence="1">
    <name type="scientific">marine sediment metagenome</name>
    <dbReference type="NCBI Taxonomy" id="412755"/>
    <lineage>
        <taxon>unclassified sequences</taxon>
        <taxon>metagenomes</taxon>
        <taxon>ecological metagenomes</taxon>
    </lineage>
</organism>
<comment type="caution">
    <text evidence="1">The sequence shown here is derived from an EMBL/GenBank/DDBJ whole genome shotgun (WGS) entry which is preliminary data.</text>
</comment>
<evidence type="ECO:0000313" key="1">
    <source>
        <dbReference type="EMBL" id="KKN66387.1"/>
    </source>
</evidence>
<reference evidence="1" key="1">
    <citation type="journal article" date="2015" name="Nature">
        <title>Complex archaea that bridge the gap between prokaryotes and eukaryotes.</title>
        <authorList>
            <person name="Spang A."/>
            <person name="Saw J.H."/>
            <person name="Jorgensen S.L."/>
            <person name="Zaremba-Niedzwiedzka K."/>
            <person name="Martijn J."/>
            <person name="Lind A.E."/>
            <person name="van Eijk R."/>
            <person name="Schleper C."/>
            <person name="Guy L."/>
            <person name="Ettema T.J."/>
        </authorList>
    </citation>
    <scope>NUCLEOTIDE SEQUENCE</scope>
</reference>
<sequence length="44" mass="4525">MNKAKMILKYLGTFTSGYVASYFYSVGDLLGSVLSAVGGMLGGG</sequence>
<dbReference type="AlphaFoldDB" id="A0A0F9SUT8"/>
<name>A0A0F9SUT8_9ZZZZ</name>